<dbReference type="PATRIC" id="fig|1132509.6.peg.3521"/>
<reference evidence="4 5" key="1">
    <citation type="journal article" date="2014" name="PLoS Genet.">
        <title>Phylogenetically driven sequencing of extremely halophilic archaea reveals strategies for static and dynamic osmo-response.</title>
        <authorList>
            <person name="Becker E.A."/>
            <person name="Seitzer P.M."/>
            <person name="Tritt A."/>
            <person name="Larsen D."/>
            <person name="Krusor M."/>
            <person name="Yao A.I."/>
            <person name="Wu D."/>
            <person name="Madern D."/>
            <person name="Eisen J.A."/>
            <person name="Darling A.E."/>
            <person name="Facciotti M.T."/>
        </authorList>
    </citation>
    <scope>NUCLEOTIDE SEQUENCE [LARGE SCALE GENOMIC DNA]</scope>
    <source>
        <strain evidence="4 5">100A6</strain>
    </source>
</reference>
<organism evidence="4 5">
    <name type="scientific">Halococcus hamelinensis 100A6</name>
    <dbReference type="NCBI Taxonomy" id="1132509"/>
    <lineage>
        <taxon>Archaea</taxon>
        <taxon>Methanobacteriati</taxon>
        <taxon>Methanobacteriota</taxon>
        <taxon>Stenosarchaea group</taxon>
        <taxon>Halobacteria</taxon>
        <taxon>Halobacteriales</taxon>
        <taxon>Halococcaceae</taxon>
        <taxon>Halococcus</taxon>
    </lineage>
</organism>
<evidence type="ECO:0000259" key="3">
    <source>
        <dbReference type="Pfam" id="PF24460"/>
    </source>
</evidence>
<gene>
    <name evidence="4" type="ORF">C447_15141</name>
</gene>
<evidence type="ECO:0000256" key="2">
    <source>
        <dbReference type="SAM" id="Phobius"/>
    </source>
</evidence>
<feature type="compositionally biased region" description="Polar residues" evidence="1">
    <location>
        <begin position="103"/>
        <end position="115"/>
    </location>
</feature>
<keyword evidence="2" id="KW-0472">Membrane</keyword>
<evidence type="ECO:0000313" key="4">
    <source>
        <dbReference type="EMBL" id="EMA36604.1"/>
    </source>
</evidence>
<feature type="transmembrane region" description="Helical" evidence="2">
    <location>
        <begin position="74"/>
        <end position="95"/>
    </location>
</feature>
<name>M0LW83_9EURY</name>
<proteinExistence type="predicted"/>
<dbReference type="Pfam" id="PF24460">
    <property type="entry name" value="DUF7575"/>
    <property type="match status" value="1"/>
</dbReference>
<dbReference type="AlphaFoldDB" id="M0LW83"/>
<protein>
    <recommendedName>
        <fullName evidence="3">DUF7575 domain-containing protein</fullName>
    </recommendedName>
</protein>
<dbReference type="eggNOG" id="arCOG03295">
    <property type="taxonomic scope" value="Archaea"/>
</dbReference>
<keyword evidence="2" id="KW-0812">Transmembrane</keyword>
<dbReference type="OrthoDB" id="204947at2157"/>
<feature type="transmembrane region" description="Helical" evidence="2">
    <location>
        <begin position="35"/>
        <end position="54"/>
    </location>
</feature>
<evidence type="ECO:0000313" key="5">
    <source>
        <dbReference type="Proteomes" id="UP000011566"/>
    </source>
</evidence>
<comment type="caution">
    <text evidence="4">The sequence shown here is derived from an EMBL/GenBank/DDBJ whole genome shotgun (WGS) entry which is preliminary data.</text>
</comment>
<dbReference type="Proteomes" id="UP000011566">
    <property type="component" value="Unassembled WGS sequence"/>
</dbReference>
<keyword evidence="2" id="KW-1133">Transmembrane helix</keyword>
<feature type="region of interest" description="Disordered" evidence="1">
    <location>
        <begin position="103"/>
        <end position="132"/>
    </location>
</feature>
<feature type="domain" description="DUF7575" evidence="3">
    <location>
        <begin position="130"/>
        <end position="155"/>
    </location>
</feature>
<evidence type="ECO:0000256" key="1">
    <source>
        <dbReference type="SAM" id="MobiDB-lite"/>
    </source>
</evidence>
<feature type="transmembrane region" description="Helical" evidence="2">
    <location>
        <begin position="12"/>
        <end position="28"/>
    </location>
</feature>
<dbReference type="RefSeq" id="WP_007695340.1">
    <property type="nucleotide sequence ID" value="NZ_AJRK01000143.1"/>
</dbReference>
<dbReference type="InterPro" id="IPR055997">
    <property type="entry name" value="DUF7575"/>
</dbReference>
<dbReference type="EMBL" id="AOMB01000041">
    <property type="protein sequence ID" value="EMA36604.1"/>
    <property type="molecule type" value="Genomic_DNA"/>
</dbReference>
<accession>M0LW83</accession>
<keyword evidence="5" id="KW-1185">Reference proteome</keyword>
<sequence>MSRHRAGKRPWLAAVLAVIYPGLGHLYLRRWFRALAWFLLVFLTVQITLPQSALPESGEFSVEAVLEASQALPIEATFALLVLTILNIADAYYLARQRNAGAESTRSGASGSNGPVGSVIGTEADDDEPTDRCPHCGRTTDTDLDFCQWCGEPLDTDPS</sequence>